<dbReference type="RefSeq" id="WP_046354549.1">
    <property type="nucleotide sequence ID" value="NZ_AUXW01000062.1"/>
</dbReference>
<proteinExistence type="predicted"/>
<dbReference type="Gene3D" id="3.40.630.30">
    <property type="match status" value="1"/>
</dbReference>
<dbReference type="EMBL" id="AUXW01000062">
    <property type="protein sequence ID" value="KKE85282.1"/>
    <property type="molecule type" value="Genomic_DNA"/>
</dbReference>
<dbReference type="AlphaFoldDB" id="A0A0F6AGD1"/>
<dbReference type="Proteomes" id="UP000033434">
    <property type="component" value="Unassembled WGS sequence"/>
</dbReference>
<accession>A0A0F6AGD1</accession>
<dbReference type="PANTHER" id="PTHR43233">
    <property type="entry name" value="FAMILY N-ACETYLTRANSFERASE, PUTATIVE (AFU_ORTHOLOGUE AFUA_6G03350)-RELATED"/>
    <property type="match status" value="1"/>
</dbReference>
<comment type="caution">
    <text evidence="2">The sequence shown here is derived from an EMBL/GenBank/DDBJ whole genome shotgun (WGS) entry which is preliminary data.</text>
</comment>
<dbReference type="Pfam" id="PF13673">
    <property type="entry name" value="Acetyltransf_10"/>
    <property type="match status" value="1"/>
</dbReference>
<dbReference type="PATRIC" id="fig|1129367.4.peg.704"/>
<organism evidence="2 3">
    <name type="scientific">Pseudoalteromonas luteoviolacea S4054</name>
    <dbReference type="NCBI Taxonomy" id="1129367"/>
    <lineage>
        <taxon>Bacteria</taxon>
        <taxon>Pseudomonadati</taxon>
        <taxon>Pseudomonadota</taxon>
        <taxon>Gammaproteobacteria</taxon>
        <taxon>Alteromonadales</taxon>
        <taxon>Pseudoalteromonadaceae</taxon>
        <taxon>Pseudoalteromonas</taxon>
    </lineage>
</organism>
<dbReference type="PANTHER" id="PTHR43233:SF1">
    <property type="entry name" value="FAMILY N-ACETYLTRANSFERASE, PUTATIVE (AFU_ORTHOLOGUE AFUA_6G03350)-RELATED"/>
    <property type="match status" value="1"/>
</dbReference>
<evidence type="ECO:0000313" key="2">
    <source>
        <dbReference type="EMBL" id="KKE85282.1"/>
    </source>
</evidence>
<dbReference type="PROSITE" id="PS51186">
    <property type="entry name" value="GNAT"/>
    <property type="match status" value="1"/>
</dbReference>
<reference evidence="2 3" key="1">
    <citation type="journal article" date="2015" name="BMC Genomics">
        <title>Genome mining reveals unlocked bioactive potential of marine Gram-negative bacteria.</title>
        <authorList>
            <person name="Machado H."/>
            <person name="Sonnenschein E.C."/>
            <person name="Melchiorsen J."/>
            <person name="Gram L."/>
        </authorList>
    </citation>
    <scope>NUCLEOTIDE SEQUENCE [LARGE SCALE GENOMIC DNA]</scope>
    <source>
        <strain evidence="2 3">S4054</strain>
    </source>
</reference>
<feature type="domain" description="N-acetyltransferase" evidence="1">
    <location>
        <begin position="1"/>
        <end position="140"/>
    </location>
</feature>
<evidence type="ECO:0000313" key="3">
    <source>
        <dbReference type="Proteomes" id="UP000033434"/>
    </source>
</evidence>
<evidence type="ECO:0000259" key="1">
    <source>
        <dbReference type="PROSITE" id="PS51186"/>
    </source>
</evidence>
<dbReference type="InterPro" id="IPR053144">
    <property type="entry name" value="Acetyltransferase_Butenolide"/>
</dbReference>
<dbReference type="CDD" id="cd04301">
    <property type="entry name" value="NAT_SF"/>
    <property type="match status" value="1"/>
</dbReference>
<dbReference type="GO" id="GO:0016747">
    <property type="term" value="F:acyltransferase activity, transferring groups other than amino-acyl groups"/>
    <property type="evidence" value="ECO:0007669"/>
    <property type="project" value="InterPro"/>
</dbReference>
<name>A0A0F6AGD1_9GAMM</name>
<sequence length="141" mass="16326">MKVRYDNTTNSVDWQQVSELFKSVGWAERTPEQLKKAFNASSFKYFAYHETELIGVGRTVDDGCFYAWIVDLAIHPKYQDLKIGKTILSKLETNLSSYITTMLTAAPGKSGFYEKLGWEKQRSAYIFPRSEEQLKEFVFPE</sequence>
<protein>
    <recommendedName>
        <fullName evidence="1">N-acetyltransferase domain-containing protein</fullName>
    </recommendedName>
</protein>
<dbReference type="InterPro" id="IPR016181">
    <property type="entry name" value="Acyl_CoA_acyltransferase"/>
</dbReference>
<dbReference type="SUPFAM" id="SSF55729">
    <property type="entry name" value="Acyl-CoA N-acyltransferases (Nat)"/>
    <property type="match status" value="1"/>
</dbReference>
<gene>
    <name evidence="2" type="ORF">N479_26150</name>
</gene>
<dbReference type="InterPro" id="IPR000182">
    <property type="entry name" value="GNAT_dom"/>
</dbReference>